<feature type="region of interest" description="Disordered" evidence="1">
    <location>
        <begin position="378"/>
        <end position="441"/>
    </location>
</feature>
<name>A0ABR0W7X9_REHGL</name>
<feature type="domain" description="DUF4283" evidence="2">
    <location>
        <begin position="39"/>
        <end position="109"/>
    </location>
</feature>
<feature type="compositionally biased region" description="Polar residues" evidence="1">
    <location>
        <begin position="419"/>
        <end position="432"/>
    </location>
</feature>
<evidence type="ECO:0000259" key="3">
    <source>
        <dbReference type="Pfam" id="PF14392"/>
    </source>
</evidence>
<dbReference type="PANTHER" id="PTHR31286">
    <property type="entry name" value="GLYCINE-RICH CELL WALL STRUCTURAL PROTEIN 1.8-LIKE"/>
    <property type="match status" value="1"/>
</dbReference>
<feature type="compositionally biased region" description="Basic and acidic residues" evidence="1">
    <location>
        <begin position="263"/>
        <end position="280"/>
    </location>
</feature>
<sequence length="441" mass="48963">MDPDEIAALCERLKLEAEDTPTLSVTTDDSNEGYWNISTCLVGKIIGGRTVNREGLESALRIIWKTRFSFQIEAKPGQNIFLFRFTTEEDRNTVYNGGPWLFNKQVISLIKPSGVGDISSMNFLRIPFWIHILNLPLICLTERCIMNIGGLLGEVLATDLEGIVPRVKVIINAGRPLQRGLKVFLEAMGEEFTLPIQYERLPDFCFGCGMIGHRLCECQTQQPALKNPCKFGDWLRAVPIRAKKKMRSNPSEEDNSADPTIYKNDHNADEADNYDPKDSQTHGNSVNKLEMGQEVTSPHMMEMGTKQGDLLTDKTSSQAGIPNNTFLSDLTLLDATVNEGKTNTGTSNQGNKGRDWRRMKSPKKNLILGTTKNLLMLSPSKMKGKGVMSSKSINSSSKRRILENSDEDSRSPKKVRSASLGNNTSNLISTATPAMRGCRSP</sequence>
<accession>A0ABR0W7X9</accession>
<feature type="domain" description="Zinc knuckle CX2CX4HX4C" evidence="3">
    <location>
        <begin position="188"/>
        <end position="219"/>
    </location>
</feature>
<dbReference type="PANTHER" id="PTHR31286:SF167">
    <property type="entry name" value="OS09G0268800 PROTEIN"/>
    <property type="match status" value="1"/>
</dbReference>
<dbReference type="InterPro" id="IPR025558">
    <property type="entry name" value="DUF4283"/>
</dbReference>
<dbReference type="Pfam" id="PF14392">
    <property type="entry name" value="zf-CCHC_4"/>
    <property type="match status" value="1"/>
</dbReference>
<organism evidence="4 5">
    <name type="scientific">Rehmannia glutinosa</name>
    <name type="common">Chinese foxglove</name>
    <dbReference type="NCBI Taxonomy" id="99300"/>
    <lineage>
        <taxon>Eukaryota</taxon>
        <taxon>Viridiplantae</taxon>
        <taxon>Streptophyta</taxon>
        <taxon>Embryophyta</taxon>
        <taxon>Tracheophyta</taxon>
        <taxon>Spermatophyta</taxon>
        <taxon>Magnoliopsida</taxon>
        <taxon>eudicotyledons</taxon>
        <taxon>Gunneridae</taxon>
        <taxon>Pentapetalae</taxon>
        <taxon>asterids</taxon>
        <taxon>lamiids</taxon>
        <taxon>Lamiales</taxon>
        <taxon>Orobanchaceae</taxon>
        <taxon>Rehmannieae</taxon>
        <taxon>Rehmannia</taxon>
    </lineage>
</organism>
<feature type="region of interest" description="Disordered" evidence="1">
    <location>
        <begin position="242"/>
        <end position="285"/>
    </location>
</feature>
<gene>
    <name evidence="4" type="ORF">DH2020_024125</name>
</gene>
<reference evidence="4 5" key="1">
    <citation type="journal article" date="2021" name="Comput. Struct. Biotechnol. J.">
        <title>De novo genome assembly of the potent medicinal plant Rehmannia glutinosa using nanopore technology.</title>
        <authorList>
            <person name="Ma L."/>
            <person name="Dong C."/>
            <person name="Song C."/>
            <person name="Wang X."/>
            <person name="Zheng X."/>
            <person name="Niu Y."/>
            <person name="Chen S."/>
            <person name="Feng W."/>
        </authorList>
    </citation>
    <scope>NUCLEOTIDE SEQUENCE [LARGE SCALE GENOMIC DNA]</scope>
    <source>
        <strain evidence="4">DH-2019</strain>
    </source>
</reference>
<evidence type="ECO:0000259" key="2">
    <source>
        <dbReference type="Pfam" id="PF14111"/>
    </source>
</evidence>
<dbReference type="Pfam" id="PF14111">
    <property type="entry name" value="DUF4283"/>
    <property type="match status" value="1"/>
</dbReference>
<evidence type="ECO:0008006" key="6">
    <source>
        <dbReference type="Google" id="ProtNLM"/>
    </source>
</evidence>
<feature type="compositionally biased region" description="Low complexity" evidence="1">
    <location>
        <begin position="385"/>
        <end position="396"/>
    </location>
</feature>
<dbReference type="Proteomes" id="UP001318860">
    <property type="component" value="Unassembled WGS sequence"/>
</dbReference>
<evidence type="ECO:0000256" key="1">
    <source>
        <dbReference type="SAM" id="MobiDB-lite"/>
    </source>
</evidence>
<feature type="compositionally biased region" description="Basic and acidic residues" evidence="1">
    <location>
        <begin position="400"/>
        <end position="411"/>
    </location>
</feature>
<evidence type="ECO:0000313" key="4">
    <source>
        <dbReference type="EMBL" id="KAK6143777.1"/>
    </source>
</evidence>
<keyword evidence="5" id="KW-1185">Reference proteome</keyword>
<dbReference type="InterPro" id="IPR025836">
    <property type="entry name" value="Zn_knuckle_CX2CX4HX4C"/>
</dbReference>
<protein>
    <recommendedName>
        <fullName evidence="6">CCHC-type domain-containing protein</fullName>
    </recommendedName>
</protein>
<proteinExistence type="predicted"/>
<dbReference type="EMBL" id="JABTTQ020000013">
    <property type="protein sequence ID" value="KAK6143777.1"/>
    <property type="molecule type" value="Genomic_DNA"/>
</dbReference>
<dbReference type="InterPro" id="IPR040256">
    <property type="entry name" value="At4g02000-like"/>
</dbReference>
<comment type="caution">
    <text evidence="4">The sequence shown here is derived from an EMBL/GenBank/DDBJ whole genome shotgun (WGS) entry which is preliminary data.</text>
</comment>
<evidence type="ECO:0000313" key="5">
    <source>
        <dbReference type="Proteomes" id="UP001318860"/>
    </source>
</evidence>